<keyword evidence="3" id="KW-1185">Reference proteome</keyword>
<gene>
    <name evidence="2" type="ORF">SHK19_18695</name>
</gene>
<evidence type="ECO:0000313" key="2">
    <source>
        <dbReference type="EMBL" id="WQQ25984.1"/>
    </source>
</evidence>
<dbReference type="InterPro" id="IPR029063">
    <property type="entry name" value="SAM-dependent_MTases_sf"/>
</dbReference>
<keyword evidence="2" id="KW-0489">Methyltransferase</keyword>
<evidence type="ECO:0000259" key="1">
    <source>
        <dbReference type="Pfam" id="PF08241"/>
    </source>
</evidence>
<dbReference type="GO" id="GO:0008168">
    <property type="term" value="F:methyltransferase activity"/>
    <property type="evidence" value="ECO:0007669"/>
    <property type="project" value="UniProtKB-KW"/>
</dbReference>
<reference evidence="3" key="1">
    <citation type="submission" date="2023-12" db="EMBL/GenBank/DDBJ databases">
        <title>Novel species in genus Nocardioides.</title>
        <authorList>
            <person name="Zhou H."/>
        </authorList>
    </citation>
    <scope>NUCLEOTIDE SEQUENCE [LARGE SCALE GENOMIC DNA]</scope>
    <source>
        <strain evidence="3">HM61</strain>
    </source>
</reference>
<dbReference type="GO" id="GO:0032259">
    <property type="term" value="P:methylation"/>
    <property type="evidence" value="ECO:0007669"/>
    <property type="project" value="UniProtKB-KW"/>
</dbReference>
<dbReference type="SUPFAM" id="SSF53335">
    <property type="entry name" value="S-adenosyl-L-methionine-dependent methyltransferases"/>
    <property type="match status" value="1"/>
</dbReference>
<organism evidence="2 3">
    <name type="scientific">Nocardioides bizhenqiangii</name>
    <dbReference type="NCBI Taxonomy" id="3095076"/>
    <lineage>
        <taxon>Bacteria</taxon>
        <taxon>Bacillati</taxon>
        <taxon>Actinomycetota</taxon>
        <taxon>Actinomycetes</taxon>
        <taxon>Propionibacteriales</taxon>
        <taxon>Nocardioidaceae</taxon>
        <taxon>Nocardioides</taxon>
    </lineage>
</organism>
<dbReference type="Proteomes" id="UP001327225">
    <property type="component" value="Chromosome"/>
</dbReference>
<sequence>MENPMTEPGATTFARLLKGHLDRGVVRPGDSVLVQFAGTFDELVCKEVGLTNVTFNNIAPDSPSSELGGQVIDAHHMPYETASFDHVMGHSGLHHCSRPHEALHEMYRIARNTVLFVENQDSAFMRAATKAGVVGWYELAAVVADGYDTGGVDGTGVPNFVYRWTRRDLYKAVAAFDPAYDIPIEVHTEWNLGTGRVASEVLKRKLRLSDETANRVFTNGQRALNKVASRQGNIFAATIRKDLATLHPWMATPQEMRRDA</sequence>
<dbReference type="EMBL" id="CP141059">
    <property type="protein sequence ID" value="WQQ25984.1"/>
    <property type="molecule type" value="Genomic_DNA"/>
</dbReference>
<protein>
    <submittedName>
        <fullName evidence="2">Methyltransferase domain-containing protein</fullName>
    </submittedName>
</protein>
<dbReference type="InterPro" id="IPR013216">
    <property type="entry name" value="Methyltransf_11"/>
</dbReference>
<dbReference type="RefSeq" id="WP_322454892.1">
    <property type="nucleotide sequence ID" value="NZ_CP141059.1"/>
</dbReference>
<name>A0ABZ0ZQ66_9ACTN</name>
<dbReference type="Gene3D" id="3.40.50.150">
    <property type="entry name" value="Vaccinia Virus protein VP39"/>
    <property type="match status" value="1"/>
</dbReference>
<evidence type="ECO:0000313" key="3">
    <source>
        <dbReference type="Proteomes" id="UP001327225"/>
    </source>
</evidence>
<feature type="domain" description="Methyltransferase type 11" evidence="1">
    <location>
        <begin position="70"/>
        <end position="112"/>
    </location>
</feature>
<keyword evidence="2" id="KW-0808">Transferase</keyword>
<proteinExistence type="predicted"/>
<dbReference type="Pfam" id="PF08241">
    <property type="entry name" value="Methyltransf_11"/>
    <property type="match status" value="1"/>
</dbReference>
<accession>A0ABZ0ZQ66</accession>